<keyword evidence="3" id="KW-1185">Reference proteome</keyword>
<name>A0ABQ5DJQ4_9ASTR</name>
<reference evidence="2" key="2">
    <citation type="submission" date="2022-01" db="EMBL/GenBank/DDBJ databases">
        <authorList>
            <person name="Yamashiro T."/>
            <person name="Shiraishi A."/>
            <person name="Satake H."/>
            <person name="Nakayama K."/>
        </authorList>
    </citation>
    <scope>NUCLEOTIDE SEQUENCE</scope>
</reference>
<dbReference type="EMBL" id="BQNB010015363">
    <property type="protein sequence ID" value="GJT39157.1"/>
    <property type="molecule type" value="Genomic_DNA"/>
</dbReference>
<feature type="region of interest" description="Disordered" evidence="1">
    <location>
        <begin position="142"/>
        <end position="200"/>
    </location>
</feature>
<organism evidence="2 3">
    <name type="scientific">Tanacetum coccineum</name>
    <dbReference type="NCBI Taxonomy" id="301880"/>
    <lineage>
        <taxon>Eukaryota</taxon>
        <taxon>Viridiplantae</taxon>
        <taxon>Streptophyta</taxon>
        <taxon>Embryophyta</taxon>
        <taxon>Tracheophyta</taxon>
        <taxon>Spermatophyta</taxon>
        <taxon>Magnoliopsida</taxon>
        <taxon>eudicotyledons</taxon>
        <taxon>Gunneridae</taxon>
        <taxon>Pentapetalae</taxon>
        <taxon>asterids</taxon>
        <taxon>campanulids</taxon>
        <taxon>Asterales</taxon>
        <taxon>Asteraceae</taxon>
        <taxon>Asteroideae</taxon>
        <taxon>Anthemideae</taxon>
        <taxon>Anthemidinae</taxon>
        <taxon>Tanacetum</taxon>
    </lineage>
</organism>
<sequence>MAERNVPTQPPTNIQMRRLVLALEWLNNRKSQPTFNAQKRFQKNPIFQISVDILSNTNFFQAFTASANVPAIYLQTFWNTMKYNRKTGVYIVAIDEQFNHEGNSIPWESTSGLTEERTSGSTIPDIPVSAKALRKLKGTHFQLVDEDDEAQHESNPQRRRVRDHTPPIRSTWTLFSTDDEQHQKKASAALDGPTLEPMKEDQTDPTLEHYHVSLAGSKSLTHGINDLGKYNATAYKVPEENKLQRKTYDIEFMSSKGEWFLPTTGKRRSFCKADLEGPASTLFRSLSYELSFFNIRW</sequence>
<evidence type="ECO:0000256" key="1">
    <source>
        <dbReference type="SAM" id="MobiDB-lite"/>
    </source>
</evidence>
<evidence type="ECO:0000313" key="2">
    <source>
        <dbReference type="EMBL" id="GJT39157.1"/>
    </source>
</evidence>
<gene>
    <name evidence="2" type="ORF">Tco_0939022</name>
</gene>
<evidence type="ECO:0000313" key="3">
    <source>
        <dbReference type="Proteomes" id="UP001151760"/>
    </source>
</evidence>
<reference evidence="2" key="1">
    <citation type="journal article" date="2022" name="Int. J. Mol. Sci.">
        <title>Draft Genome of Tanacetum Coccineum: Genomic Comparison of Closely Related Tanacetum-Family Plants.</title>
        <authorList>
            <person name="Yamashiro T."/>
            <person name="Shiraishi A."/>
            <person name="Nakayama K."/>
            <person name="Satake H."/>
        </authorList>
    </citation>
    <scope>NUCLEOTIDE SEQUENCE</scope>
</reference>
<accession>A0ABQ5DJQ4</accession>
<dbReference type="Proteomes" id="UP001151760">
    <property type="component" value="Unassembled WGS sequence"/>
</dbReference>
<proteinExistence type="predicted"/>
<protein>
    <submittedName>
        <fullName evidence="2">Uncharacterized protein</fullName>
    </submittedName>
</protein>
<comment type="caution">
    <text evidence="2">The sequence shown here is derived from an EMBL/GenBank/DDBJ whole genome shotgun (WGS) entry which is preliminary data.</text>
</comment>